<evidence type="ECO:0000256" key="1">
    <source>
        <dbReference type="ARBA" id="ARBA00001966"/>
    </source>
</evidence>
<proteinExistence type="predicted"/>
<dbReference type="GO" id="GO:0003824">
    <property type="term" value="F:catalytic activity"/>
    <property type="evidence" value="ECO:0007669"/>
    <property type="project" value="InterPro"/>
</dbReference>
<evidence type="ECO:0000313" key="8">
    <source>
        <dbReference type="EMBL" id="AQQ70413.1"/>
    </source>
</evidence>
<dbReference type="RefSeq" id="WP_186804840.1">
    <property type="nucleotide sequence ID" value="NZ_CP019646.1"/>
</dbReference>
<dbReference type="GO" id="GO:0006355">
    <property type="term" value="P:regulation of DNA-templated transcription"/>
    <property type="evidence" value="ECO:0007669"/>
    <property type="project" value="UniProtKB-ARBA"/>
</dbReference>
<protein>
    <submittedName>
        <fullName evidence="8">tRNA-modifying enzyme</fullName>
    </submittedName>
</protein>
<dbReference type="SFLD" id="SFLDG01083">
    <property type="entry name" value="Uncharacterised_Radical_SAM_Su"/>
    <property type="match status" value="1"/>
</dbReference>
<keyword evidence="6" id="KW-0411">Iron-sulfur</keyword>
<dbReference type="Gene3D" id="1.10.10.10">
    <property type="entry name" value="Winged helix-like DNA-binding domain superfamily/Winged helix DNA-binding domain"/>
    <property type="match status" value="1"/>
</dbReference>
<dbReference type="PANTHER" id="PTHR43787">
    <property type="entry name" value="FEMO COFACTOR BIOSYNTHESIS PROTEIN NIFB-RELATED"/>
    <property type="match status" value="1"/>
</dbReference>
<feature type="domain" description="Radical SAM core" evidence="7">
    <location>
        <begin position="14"/>
        <end position="248"/>
    </location>
</feature>
<dbReference type="EMBL" id="CP019646">
    <property type="protein sequence ID" value="AQQ70413.1"/>
    <property type="molecule type" value="Genomic_DNA"/>
</dbReference>
<evidence type="ECO:0000313" key="9">
    <source>
        <dbReference type="Proteomes" id="UP000188181"/>
    </source>
</evidence>
<dbReference type="InterPro" id="IPR036390">
    <property type="entry name" value="WH_DNA-bd_sf"/>
</dbReference>
<gene>
    <name evidence="8" type="ORF">SMSP2_00761</name>
</gene>
<keyword evidence="3" id="KW-0949">S-adenosyl-L-methionine</keyword>
<dbReference type="GO" id="GO:0046872">
    <property type="term" value="F:metal ion binding"/>
    <property type="evidence" value="ECO:0007669"/>
    <property type="project" value="UniProtKB-KW"/>
</dbReference>
<dbReference type="InterPro" id="IPR013785">
    <property type="entry name" value="Aldolase_TIM"/>
</dbReference>
<evidence type="ECO:0000256" key="2">
    <source>
        <dbReference type="ARBA" id="ARBA00022485"/>
    </source>
</evidence>
<dbReference type="SFLD" id="SFLDS00029">
    <property type="entry name" value="Radical_SAM"/>
    <property type="match status" value="1"/>
</dbReference>
<dbReference type="InterPro" id="IPR036388">
    <property type="entry name" value="WH-like_DNA-bd_sf"/>
</dbReference>
<dbReference type="GO" id="GO:0051539">
    <property type="term" value="F:4 iron, 4 sulfur cluster binding"/>
    <property type="evidence" value="ECO:0007669"/>
    <property type="project" value="UniProtKB-KW"/>
</dbReference>
<comment type="cofactor">
    <cofactor evidence="1">
        <name>[4Fe-4S] cluster</name>
        <dbReference type="ChEBI" id="CHEBI:49883"/>
    </cofactor>
</comment>
<dbReference type="PROSITE" id="PS51918">
    <property type="entry name" value="RADICAL_SAM"/>
    <property type="match status" value="1"/>
</dbReference>
<keyword evidence="2" id="KW-0004">4Fe-4S</keyword>
<dbReference type="CDD" id="cd00090">
    <property type="entry name" value="HTH_ARSR"/>
    <property type="match status" value="1"/>
</dbReference>
<dbReference type="CDD" id="cd01335">
    <property type="entry name" value="Radical_SAM"/>
    <property type="match status" value="1"/>
</dbReference>
<keyword evidence="4" id="KW-0479">Metal-binding</keyword>
<dbReference type="SUPFAM" id="SSF102114">
    <property type="entry name" value="Radical SAM enzymes"/>
    <property type="match status" value="1"/>
</dbReference>
<dbReference type="InterPro" id="IPR058240">
    <property type="entry name" value="rSAM_sf"/>
</dbReference>
<dbReference type="Gene3D" id="3.20.20.70">
    <property type="entry name" value="Aldolase class I"/>
    <property type="match status" value="1"/>
</dbReference>
<dbReference type="Pfam" id="PF04055">
    <property type="entry name" value="Radical_SAM"/>
    <property type="match status" value="1"/>
</dbReference>
<evidence type="ECO:0000256" key="3">
    <source>
        <dbReference type="ARBA" id="ARBA00022691"/>
    </source>
</evidence>
<evidence type="ECO:0000259" key="7">
    <source>
        <dbReference type="PROSITE" id="PS51918"/>
    </source>
</evidence>
<dbReference type="InterPro" id="IPR007197">
    <property type="entry name" value="rSAM"/>
</dbReference>
<dbReference type="InterPro" id="IPR040084">
    <property type="entry name" value="GTPase_Obg"/>
</dbReference>
<dbReference type="PANTHER" id="PTHR43787:SF11">
    <property type="entry name" value="UPF0026 PROTEIN SLR1464"/>
    <property type="match status" value="1"/>
</dbReference>
<evidence type="ECO:0000256" key="4">
    <source>
        <dbReference type="ARBA" id="ARBA00022723"/>
    </source>
</evidence>
<evidence type="ECO:0000256" key="6">
    <source>
        <dbReference type="ARBA" id="ARBA00023014"/>
    </source>
</evidence>
<accession>A0A1Q2MCI3</accession>
<evidence type="ECO:0000256" key="5">
    <source>
        <dbReference type="ARBA" id="ARBA00023004"/>
    </source>
</evidence>
<keyword evidence="9" id="KW-1185">Reference proteome</keyword>
<dbReference type="SUPFAM" id="SSF46785">
    <property type="entry name" value="Winged helix' DNA-binding domain"/>
    <property type="match status" value="1"/>
</dbReference>
<dbReference type="InterPro" id="IPR011991">
    <property type="entry name" value="ArsR-like_HTH"/>
</dbReference>
<reference evidence="9" key="1">
    <citation type="submission" date="2017-02" db="EMBL/GenBank/DDBJ databases">
        <title>Comparative genomics and description of representatives of a novel lineage of planctomycetes thriving in anoxic sediments.</title>
        <authorList>
            <person name="Spring S."/>
            <person name="Bunk B."/>
            <person name="Sproer C."/>
        </authorList>
    </citation>
    <scope>NUCLEOTIDE SEQUENCE [LARGE SCALE GENOMIC DNA]</scope>
    <source>
        <strain evidence="9">SM-Chi-D1</strain>
    </source>
</reference>
<dbReference type="STRING" id="1851148.SMSP2_00761"/>
<sequence>MRKYKYIYGPVPSRRLGWSLGLDIIPLKTCSQNCRYCQLGMNSDVTVQRQEYVDVSLVLKELERKLAEDVKIDRITISGSGEPTLNSGIGRLITGIKAMTDIPMVVITNGTLLWDPQVRKELLAADTVMPSLDAVDQATFEMVNQPHKSITFEKHLEGLIKFRQEYSGQYWLEVFLLEGLNTSDQQIEAFAEHISRINPDRVQLNTAVRPVTDPAAKTVPQEKMNEIAKRLGGKAEVIAAFSKQNAGQSHYTSRSDVLETLKRRPCTIEGLSKSLDVNASVISKIISSLSEEKLITAEQREEGIFYKFKLPGD</sequence>
<dbReference type="KEGG" id="pbas:SMSP2_00761"/>
<organism evidence="8 9">
    <name type="scientific">Limihaloglobus sulfuriphilus</name>
    <dbReference type="NCBI Taxonomy" id="1851148"/>
    <lineage>
        <taxon>Bacteria</taxon>
        <taxon>Pseudomonadati</taxon>
        <taxon>Planctomycetota</taxon>
        <taxon>Phycisphaerae</taxon>
        <taxon>Sedimentisphaerales</taxon>
        <taxon>Sedimentisphaeraceae</taxon>
        <taxon>Limihaloglobus</taxon>
    </lineage>
</organism>
<name>A0A1Q2MCI3_9BACT</name>
<keyword evidence="5" id="KW-0408">Iron</keyword>
<dbReference type="AlphaFoldDB" id="A0A1Q2MCI3"/>
<dbReference type="Proteomes" id="UP000188181">
    <property type="component" value="Chromosome"/>
</dbReference>